<reference evidence="2 3" key="1">
    <citation type="submission" date="2019-10" db="EMBL/GenBank/DDBJ databases">
        <authorList>
            <person name="Palmer J.M."/>
        </authorList>
    </citation>
    <scope>NUCLEOTIDE SEQUENCE [LARGE SCALE GENOMIC DNA]</scope>
    <source>
        <strain evidence="2 3">TWF694</strain>
    </source>
</reference>
<proteinExistence type="predicted"/>
<dbReference type="Proteomes" id="UP001365542">
    <property type="component" value="Unassembled WGS sequence"/>
</dbReference>
<keyword evidence="3" id="KW-1185">Reference proteome</keyword>
<evidence type="ECO:0000313" key="2">
    <source>
        <dbReference type="EMBL" id="KAK6538570.1"/>
    </source>
</evidence>
<sequence>MPHIPARIFETSQQRLLKIGLLSIFLPSLCATVVFGHCISSLPDTSNQKLENRKSRYSTHLEHSDYESPTLLAEGISVSSPSLKTRGTSQYLRNNSKGLGDRISESEQIILHKRASGSKRPPPDSGPSDSNKRFRGDADYQKLLAAQVGGITSFGQESEVANNPPQTDPAVNKGDLAALTLRSVVDSEEIESRLSLSIRFLNLVQRAEIISTDVPYQIVGRILRTSGPASSWPKLISDASVDDQIIIASLDEQTPKDTELFPTWLYESWYRASDPAANEQRTALKYIIIENYVDDIDLDVLESLVKKWGEWGFVQPDSNAIIMRLADIDFEAVNKQDSATFKYLGWTVLYSLQPAKAVAKMLSTWPNSFWRHRISVIRFAFVPWDLSITSTRTNSVSFLFELEPITARVPETSAIDDVFRHFDVVSGQPSQPAPEFHPCVPDIYRTSYVGYLAGLDDISPTFLPTQWEFGSLVYKMFASTTERHLVFEGYGGSNDGKDISKELNLEADLNLPYVMYAGWVEQAGVSSLLRLTFAALDPRSSVLMARIRELKGIKSDDVESTAILDEGKPYFDVMTQASTAFREGKVLDFLVKNHGNDLGVRGISRYEIGIYTTESTNSPDRKGKYFLMVTFTPARNELPVTPETGLALQITEGLITSPDVPFDPRFPMESQGSGAISLKAIKLGSRAFATGYANLVYLGNQLRPSWLPIVYLDLITSSSYLYIAGFGEYNGGFSTVSVPKDAPFLQAEILRYDIYNYLDDSTVYPLLQSLDEQSTGKLTVNYYGAQVGLPGDSTQGTPYRYTVAMSADNYHLVVLSVPIEQRRAQIPIEDALYGAWYKTFSLLNGHAQAKFAVITFLEVSKETEDVLDIIYQLLKLKIDRALPYKIKDPTPTNSVDPESGPVVAVNPKLKQVWLLLLGTAEIYGTQALLVKYRNTYSITDVIRISAIAIRWAENSDKGLRAQLTISFKSGKSSKGEQNAIVKACIDNNFREYIVLGLDIDTVSKNRLGLDAPHSVPELGDSEFQLVGPPDDSAPLPEAAVELIRSQVQIGFDSKARGSEEIRGPDRFLGILIAAKSEFDKLTIVTRTENLGNIFFLGFVGTPVIGDPHTPPIEGVEPIRPPKPFLGELIVPTMPAIPGTNFERAGKLGRMICTAWKYYIGQPPGLQHVAFETISPQTQATIRLLWASYAMTKGANKQVNLKVFSTGKAVVPGLRVSLRNRGEGLDGFTTRIKTLFYILLGTAEVGGVGKCLETSFDVLGLKVVSAVYIWSDAKGENTRIVVRVDNAVKYAPKALLLP</sequence>
<dbReference type="EMBL" id="JAVHJO010000007">
    <property type="protein sequence ID" value="KAK6538570.1"/>
    <property type="molecule type" value="Genomic_DNA"/>
</dbReference>
<protein>
    <submittedName>
        <fullName evidence="2">Uncharacterized protein</fullName>
    </submittedName>
</protein>
<name>A0AAV9X903_9PEZI</name>
<organism evidence="2 3">
    <name type="scientific">Orbilia ellipsospora</name>
    <dbReference type="NCBI Taxonomy" id="2528407"/>
    <lineage>
        <taxon>Eukaryota</taxon>
        <taxon>Fungi</taxon>
        <taxon>Dikarya</taxon>
        <taxon>Ascomycota</taxon>
        <taxon>Pezizomycotina</taxon>
        <taxon>Orbiliomycetes</taxon>
        <taxon>Orbiliales</taxon>
        <taxon>Orbiliaceae</taxon>
        <taxon>Orbilia</taxon>
    </lineage>
</organism>
<gene>
    <name evidence="2" type="ORF">TWF694_010149</name>
</gene>
<accession>A0AAV9X903</accession>
<evidence type="ECO:0000313" key="3">
    <source>
        <dbReference type="Proteomes" id="UP001365542"/>
    </source>
</evidence>
<comment type="caution">
    <text evidence="2">The sequence shown here is derived from an EMBL/GenBank/DDBJ whole genome shotgun (WGS) entry which is preliminary data.</text>
</comment>
<evidence type="ECO:0000256" key="1">
    <source>
        <dbReference type="SAM" id="MobiDB-lite"/>
    </source>
</evidence>
<feature type="region of interest" description="Disordered" evidence="1">
    <location>
        <begin position="113"/>
        <end position="135"/>
    </location>
</feature>